<keyword evidence="3" id="KW-1185">Reference proteome</keyword>
<dbReference type="AlphaFoldDB" id="A0A285GPW6"/>
<dbReference type="EMBL" id="OBDY01000002">
    <property type="protein sequence ID" value="SNY25333.1"/>
    <property type="molecule type" value="Genomic_DNA"/>
</dbReference>
<organism evidence="2 3">
    <name type="scientific">Paractinoplanes atraurantiacus</name>
    <dbReference type="NCBI Taxonomy" id="1036182"/>
    <lineage>
        <taxon>Bacteria</taxon>
        <taxon>Bacillati</taxon>
        <taxon>Actinomycetota</taxon>
        <taxon>Actinomycetes</taxon>
        <taxon>Micromonosporales</taxon>
        <taxon>Micromonosporaceae</taxon>
        <taxon>Paractinoplanes</taxon>
    </lineage>
</organism>
<name>A0A285GPW6_9ACTN</name>
<protein>
    <submittedName>
        <fullName evidence="2">Uncharacterized protein</fullName>
    </submittedName>
</protein>
<feature type="region of interest" description="Disordered" evidence="1">
    <location>
        <begin position="14"/>
        <end position="33"/>
    </location>
</feature>
<evidence type="ECO:0000313" key="2">
    <source>
        <dbReference type="EMBL" id="SNY25333.1"/>
    </source>
</evidence>
<accession>A0A285GPW6</accession>
<evidence type="ECO:0000313" key="3">
    <source>
        <dbReference type="Proteomes" id="UP000219612"/>
    </source>
</evidence>
<sequence length="33" mass="3717">MAEFMHAVGYHRNLPVSDPESLLDLTVPVPQPR</sequence>
<evidence type="ECO:0000256" key="1">
    <source>
        <dbReference type="SAM" id="MobiDB-lite"/>
    </source>
</evidence>
<gene>
    <name evidence="2" type="ORF">SAMN05421748_102318</name>
</gene>
<proteinExistence type="predicted"/>
<reference evidence="2 3" key="1">
    <citation type="submission" date="2017-09" db="EMBL/GenBank/DDBJ databases">
        <authorList>
            <person name="Ehlers B."/>
            <person name="Leendertz F.H."/>
        </authorList>
    </citation>
    <scope>NUCLEOTIDE SEQUENCE [LARGE SCALE GENOMIC DNA]</scope>
    <source>
        <strain evidence="2 3">CGMCC 4.6857</strain>
    </source>
</reference>
<dbReference type="Proteomes" id="UP000219612">
    <property type="component" value="Unassembled WGS sequence"/>
</dbReference>